<proteinExistence type="predicted"/>
<keyword evidence="12" id="KW-1185">Reference proteome</keyword>
<comment type="catalytic activity">
    <reaction evidence="8">
        <text>2 R'C(R)SH + O2 = R'C(R)S-S(R)CR' + H2O2</text>
        <dbReference type="Rhea" id="RHEA:17357"/>
        <dbReference type="ChEBI" id="CHEBI:15379"/>
        <dbReference type="ChEBI" id="CHEBI:16240"/>
        <dbReference type="ChEBI" id="CHEBI:16520"/>
        <dbReference type="ChEBI" id="CHEBI:17412"/>
        <dbReference type="EC" id="1.8.3.2"/>
    </reaction>
</comment>
<keyword evidence="2 8" id="KW-0285">Flavoprotein</keyword>
<evidence type="ECO:0000259" key="11">
    <source>
        <dbReference type="PROSITE" id="PS51352"/>
    </source>
</evidence>
<feature type="domain" description="Thioredoxin" evidence="11">
    <location>
        <begin position="525"/>
        <end position="673"/>
    </location>
</feature>
<dbReference type="AlphaFoldDB" id="A0A915NW88"/>
<feature type="region of interest" description="Disordered" evidence="9">
    <location>
        <begin position="51"/>
        <end position="83"/>
    </location>
</feature>
<evidence type="ECO:0000256" key="3">
    <source>
        <dbReference type="ARBA" id="ARBA00022729"/>
    </source>
</evidence>
<dbReference type="InterPro" id="IPR036774">
    <property type="entry name" value="ERV/ALR_sulphydryl_oxid_sf"/>
</dbReference>
<dbReference type="InterPro" id="IPR036249">
    <property type="entry name" value="Thioredoxin-like_sf"/>
</dbReference>
<evidence type="ECO:0000256" key="4">
    <source>
        <dbReference type="ARBA" id="ARBA00022827"/>
    </source>
</evidence>
<feature type="region of interest" description="Disordered" evidence="9">
    <location>
        <begin position="208"/>
        <end position="231"/>
    </location>
</feature>
<dbReference type="InterPro" id="IPR013766">
    <property type="entry name" value="Thioredoxin_domain"/>
</dbReference>
<dbReference type="PANTHER" id="PTHR22897:SF20">
    <property type="entry name" value="SULFHYDRYL OXIDASE"/>
    <property type="match status" value="1"/>
</dbReference>
<accession>A0A915NW88</accession>
<dbReference type="SUPFAM" id="SSF52833">
    <property type="entry name" value="Thioredoxin-like"/>
    <property type="match status" value="1"/>
</dbReference>
<evidence type="ECO:0000313" key="13">
    <source>
        <dbReference type="WBParaSite" id="scf7180000420914.g5919"/>
    </source>
</evidence>
<dbReference type="WBParaSite" id="scf7180000420914.g5919">
    <property type="protein sequence ID" value="scf7180000420914.g5919"/>
    <property type="gene ID" value="scf7180000420914.g5919"/>
</dbReference>
<dbReference type="EC" id="1.8.3.2" evidence="8"/>
<evidence type="ECO:0000256" key="9">
    <source>
        <dbReference type="SAM" id="MobiDB-lite"/>
    </source>
</evidence>
<dbReference type="GO" id="GO:0005615">
    <property type="term" value="C:extracellular space"/>
    <property type="evidence" value="ECO:0007669"/>
    <property type="project" value="TreeGrafter"/>
</dbReference>
<dbReference type="SUPFAM" id="SSF69000">
    <property type="entry name" value="FAD-dependent thiol oxidase"/>
    <property type="match status" value="1"/>
</dbReference>
<dbReference type="Gene3D" id="3.40.30.10">
    <property type="entry name" value="Glutaredoxin"/>
    <property type="match status" value="1"/>
</dbReference>
<keyword evidence="3" id="KW-0732">Signal</keyword>
<organism evidence="12 13">
    <name type="scientific">Meloidogyne floridensis</name>
    <dbReference type="NCBI Taxonomy" id="298350"/>
    <lineage>
        <taxon>Eukaryota</taxon>
        <taxon>Metazoa</taxon>
        <taxon>Ecdysozoa</taxon>
        <taxon>Nematoda</taxon>
        <taxon>Chromadorea</taxon>
        <taxon>Rhabditida</taxon>
        <taxon>Tylenchina</taxon>
        <taxon>Tylenchomorpha</taxon>
        <taxon>Tylenchoidea</taxon>
        <taxon>Meloidogynidae</taxon>
        <taxon>Meloidogyninae</taxon>
        <taxon>Meloidogyne</taxon>
    </lineage>
</organism>
<dbReference type="PANTHER" id="PTHR22897">
    <property type="entry name" value="QUIESCIN Q6-RELATED SULFHYDRYL OXIDASE"/>
    <property type="match status" value="1"/>
</dbReference>
<dbReference type="PROSITE" id="PS51352">
    <property type="entry name" value="THIOREDOXIN_2"/>
    <property type="match status" value="1"/>
</dbReference>
<feature type="domain" description="ERV/ALR sulfhydryl oxidase" evidence="10">
    <location>
        <begin position="949"/>
        <end position="1055"/>
    </location>
</feature>
<keyword evidence="4 8" id="KW-0274">FAD</keyword>
<evidence type="ECO:0000313" key="12">
    <source>
        <dbReference type="Proteomes" id="UP000887560"/>
    </source>
</evidence>
<reference evidence="13" key="1">
    <citation type="submission" date="2022-11" db="UniProtKB">
        <authorList>
            <consortium name="WormBaseParasite"/>
        </authorList>
    </citation>
    <scope>IDENTIFICATION</scope>
</reference>
<evidence type="ECO:0000256" key="2">
    <source>
        <dbReference type="ARBA" id="ARBA00022630"/>
    </source>
</evidence>
<dbReference type="InterPro" id="IPR039798">
    <property type="entry name" value="Sulfhydryl_oxidase"/>
</dbReference>
<feature type="compositionally biased region" description="Low complexity" evidence="9">
    <location>
        <begin position="57"/>
        <end position="73"/>
    </location>
</feature>
<evidence type="ECO:0000256" key="8">
    <source>
        <dbReference type="RuleBase" id="RU371123"/>
    </source>
</evidence>
<dbReference type="InterPro" id="IPR042568">
    <property type="entry name" value="QSOX_FAD-bd_sf"/>
</dbReference>
<evidence type="ECO:0000256" key="1">
    <source>
        <dbReference type="ARBA" id="ARBA00001974"/>
    </source>
</evidence>
<dbReference type="GO" id="GO:0003756">
    <property type="term" value="F:protein disulfide isomerase activity"/>
    <property type="evidence" value="ECO:0007669"/>
    <property type="project" value="TreeGrafter"/>
</dbReference>
<keyword evidence="6" id="KW-1015">Disulfide bond</keyword>
<protein>
    <recommendedName>
        <fullName evidence="8">Sulfhydryl oxidase</fullName>
        <ecNumber evidence="8">1.8.3.2</ecNumber>
    </recommendedName>
</protein>
<dbReference type="Gene3D" id="1.20.120.310">
    <property type="entry name" value="ERV/ALR sulfhydryl oxidase domain"/>
    <property type="match status" value="1"/>
</dbReference>
<dbReference type="PROSITE" id="PS00194">
    <property type="entry name" value="THIOREDOXIN_1"/>
    <property type="match status" value="1"/>
</dbReference>
<dbReference type="GO" id="GO:0000139">
    <property type="term" value="C:Golgi membrane"/>
    <property type="evidence" value="ECO:0007669"/>
    <property type="project" value="TreeGrafter"/>
</dbReference>
<dbReference type="Gene3D" id="1.20.120.1960">
    <property type="entry name" value="QSOX sulfhydryl oxidase domain"/>
    <property type="match status" value="1"/>
</dbReference>
<evidence type="ECO:0000259" key="10">
    <source>
        <dbReference type="PROSITE" id="PS51324"/>
    </source>
</evidence>
<keyword evidence="5 8" id="KW-0560">Oxidoreductase</keyword>
<dbReference type="InterPro" id="IPR017937">
    <property type="entry name" value="Thioredoxin_CS"/>
</dbReference>
<dbReference type="InterPro" id="IPR017905">
    <property type="entry name" value="ERV/ALR_sulphydryl_oxidase"/>
</dbReference>
<evidence type="ECO:0000256" key="5">
    <source>
        <dbReference type="ARBA" id="ARBA00023002"/>
    </source>
</evidence>
<evidence type="ECO:0000256" key="7">
    <source>
        <dbReference type="ARBA" id="ARBA00023180"/>
    </source>
</evidence>
<sequence length="1091" mass="125706">MLSYRSVDIRKSLQLEELLQREELEYIIEEEVAKQTIKTWLEFCLRQMRSPGLPPSQQQQQQQFTQQKQLQQQTASSRSSVPIHKPSAFTFSAKSIYAFDSATLAAAHSKVAIERHQRQSLGSPRISPSKQSKIVDDKEFVGENVDGKEEFLEEENIGELNNNNYQPQRKSSLSDILEGASRRFAKRPSGSKKSVVALPFERLYADQSSPPPFSFSSTFNQQQRNRSQTQRTLQLSAHELLPDLEESQSEENQLTVGSGSSIIVNKRVKSIEHTEEQEFPPPLSNEEVNSNKTQILIDQVNDCNTIPCGHYRCSTATEIWRNRIFLYGLTHSIVVVKYKCNYCREEFYRSYDFTVDGVRVSDTKPCEHYRSSTAIEIWRNRTSLFGFTHSIVVVKYKCDCCGEIFYRSYDFTVDGVRVSFGRPEESEVMYAWKVHCTEGLTFSQIENLSENVKTTVRFVFLAEKYDLLKYNCHDWALGFEKLLRSQSSCSKKCTGCKKYKWEYFHLKIKTWMISDTAKISLILCARYGNNKHAKTILDLGNNPLLYEPGTDPIIHLDADTFVDTVLRPDKEKAYLVEFYKDWCGYCRRFMPWYKVLAEAVKTWPFVQVAAINCADAYNVKICRANDIPTVPKLKYFSRNATSFADGQVIEHSYNSAIEMRQRLHAKLLDEFDKEMEKGNSNYYLGELQYERRCTSLPAPPKSVYAPTFSYAVNTQMQDPWEGVSNGTKFLVYIFERNPEKGLPFSLDLLLFKPQVEVRRVLVWGPNDVRLMVEQKNKKNGDEQLPYVVVLERGGKIEPLMAESITDSTLPKLHELINPLMEQINQTEQAEAHAKKPIHVLDCAKNPERCKQLFYVSESDMLKAIHAALLDEVISSGGNELDSQRISNLKKFLDLLIQRFPRKTFERSLPPTHPKSLSVGKPLSWSLKAIQAENSEPFPIQAEWEHCKGSKPIFRGFTCGLWTTFHAMTVQAYLNNEQESLKPLKAIQAWVSSFFSCSGCRRHFMSMTTEKFPMDERNVKTREDIVGYLWKAHNTVNARLHGDEATEDPQFPKEQFPPSFLCPECRDSKGELEQERTLDFLLQFSTNIKPRQ</sequence>
<evidence type="ECO:0000256" key="6">
    <source>
        <dbReference type="ARBA" id="ARBA00023157"/>
    </source>
</evidence>
<dbReference type="Pfam" id="PF00085">
    <property type="entry name" value="Thioredoxin"/>
    <property type="match status" value="1"/>
</dbReference>
<dbReference type="GO" id="GO:0016971">
    <property type="term" value="F:flavin-dependent sulfhydryl oxidase activity"/>
    <property type="evidence" value="ECO:0007669"/>
    <property type="project" value="InterPro"/>
</dbReference>
<dbReference type="Proteomes" id="UP000887560">
    <property type="component" value="Unplaced"/>
</dbReference>
<name>A0A915NW88_9BILA</name>
<feature type="compositionally biased region" description="Low complexity" evidence="9">
    <location>
        <begin position="214"/>
        <end position="231"/>
    </location>
</feature>
<dbReference type="PROSITE" id="PS51324">
    <property type="entry name" value="ERV_ALR"/>
    <property type="match status" value="1"/>
</dbReference>
<keyword evidence="7" id="KW-0325">Glycoprotein</keyword>
<comment type="cofactor">
    <cofactor evidence="1 8">
        <name>FAD</name>
        <dbReference type="ChEBI" id="CHEBI:57692"/>
    </cofactor>
</comment>
<dbReference type="GO" id="GO:0006457">
    <property type="term" value="P:protein folding"/>
    <property type="evidence" value="ECO:0007669"/>
    <property type="project" value="TreeGrafter"/>
</dbReference>
<dbReference type="Pfam" id="PF04777">
    <property type="entry name" value="Evr1_Alr"/>
    <property type="match status" value="1"/>
</dbReference>